<evidence type="ECO:0000313" key="3">
    <source>
        <dbReference type="Proteomes" id="UP000219922"/>
    </source>
</evidence>
<evidence type="ECO:0000256" key="1">
    <source>
        <dbReference type="SAM" id="Coils"/>
    </source>
</evidence>
<protein>
    <submittedName>
        <fullName evidence="2">Uncharacterized protein</fullName>
    </submittedName>
</protein>
<organism evidence="2 3">
    <name type="scientific">Bacillus cereus</name>
    <dbReference type="NCBI Taxonomy" id="1396"/>
    <lineage>
        <taxon>Bacteria</taxon>
        <taxon>Bacillati</taxon>
        <taxon>Bacillota</taxon>
        <taxon>Bacilli</taxon>
        <taxon>Bacillales</taxon>
        <taxon>Bacillaceae</taxon>
        <taxon>Bacillus</taxon>
        <taxon>Bacillus cereus group</taxon>
    </lineage>
</organism>
<dbReference type="EMBL" id="NVMX01000182">
    <property type="protein sequence ID" value="PDZ94478.1"/>
    <property type="molecule type" value="Genomic_DNA"/>
</dbReference>
<evidence type="ECO:0000313" key="2">
    <source>
        <dbReference type="EMBL" id="PDZ94478.1"/>
    </source>
</evidence>
<gene>
    <name evidence="2" type="ORF">CON36_33590</name>
</gene>
<accession>A0A9X6STG1</accession>
<reference evidence="2 3" key="1">
    <citation type="submission" date="2017-09" db="EMBL/GenBank/DDBJ databases">
        <title>Large-scale bioinformatics analysis of Bacillus genomes uncovers conserved roles of natural products in bacterial physiology.</title>
        <authorList>
            <consortium name="Agbiome Team Llc"/>
            <person name="Bleich R.M."/>
            <person name="Grubbs K.J."/>
            <person name="Santa Maria K.C."/>
            <person name="Allen S.E."/>
            <person name="Farag S."/>
            <person name="Shank E.A."/>
            <person name="Bowers A."/>
        </authorList>
    </citation>
    <scope>NUCLEOTIDE SEQUENCE [LARGE SCALE GENOMIC DNA]</scope>
    <source>
        <strain evidence="2 3">AFS092789</strain>
    </source>
</reference>
<dbReference type="Proteomes" id="UP000219922">
    <property type="component" value="Unassembled WGS sequence"/>
</dbReference>
<comment type="caution">
    <text evidence="2">The sequence shown here is derived from an EMBL/GenBank/DDBJ whole genome shotgun (WGS) entry which is preliminary data.</text>
</comment>
<proteinExistence type="predicted"/>
<dbReference type="AlphaFoldDB" id="A0A9X6STG1"/>
<feature type="coiled-coil region" evidence="1">
    <location>
        <begin position="11"/>
        <end position="38"/>
    </location>
</feature>
<dbReference type="RefSeq" id="WP_098006972.1">
    <property type="nucleotide sequence ID" value="NZ_NVMX01000182.1"/>
</dbReference>
<sequence length="371" mass="43850">MSEKEEFIFDSKEAQKAIASFRNQLKKENKKMRITKETYSYNGEQKLSIKIYNGFSENNFFISWMTEHIMNLKFGYSNYKRYDADAIIEFAMNLANAIGSSTISIQGSSLEENVKIQPKELKRSDNDKEDVAWLFVNTLNGSEKIFYVNLEEDYVENKVAIKRLVDEQLEKYAAEDKTFVSTKRAGCKDDIIVTYYYKGFEGKIRIFFGKTIEFHVSELDIKKEIQSPSEFVALFDDVMEESHNNIKLMSLINPPKRHFKSFFTQSIKNNEQLSDDVFTLISEDVPAEQIEEDILDNKKHEYKAYLTYNEYRFFKIFNLYFVLDERGKKAEKFYDFEEAKKVCLEKIRKREHDDYLSRLHHAEQRVLSVNP</sequence>
<name>A0A9X6STG1_BACCE</name>
<keyword evidence="1" id="KW-0175">Coiled coil</keyword>